<feature type="compositionally biased region" description="Polar residues" evidence="2">
    <location>
        <begin position="119"/>
        <end position="128"/>
    </location>
</feature>
<evidence type="ECO:0000313" key="5">
    <source>
        <dbReference type="Proteomes" id="UP000673975"/>
    </source>
</evidence>
<evidence type="ECO:0000259" key="3">
    <source>
        <dbReference type="Pfam" id="PF22561"/>
    </source>
</evidence>
<keyword evidence="1" id="KW-0175">Coiled coil</keyword>
<dbReference type="InterPro" id="IPR054731">
    <property type="entry name" value="HisKin-conflict"/>
</dbReference>
<proteinExistence type="predicted"/>
<dbReference type="RefSeq" id="WP_210513458.1">
    <property type="nucleotide sequence ID" value="NZ_JAFIDN010000022.1"/>
</dbReference>
<evidence type="ECO:0000256" key="2">
    <source>
        <dbReference type="SAM" id="MobiDB-lite"/>
    </source>
</evidence>
<evidence type="ECO:0000256" key="1">
    <source>
        <dbReference type="SAM" id="Coils"/>
    </source>
</evidence>
<sequence>MGEKSSEGTKPKIKLALTGLNVVDAKALDQLRKSKKKNNQSKIDFIQDLLQSQLLDTKHKEKLIKFASDEIRKLEGDHNSVKNDVEVIKKKLREISDAIDGKVDTIKSSNTTKKDSKEQQGSSSKTVHNPQRLVNLLSSFRKNGSALKYSVHSWDLGLEYNDYNSFLGKLEKEYKAISWDLQELKPFLQAKCRTFLLIKEVGNEGWGFDRIKAGWSSPELANWCSENPGRNPFEWPYKFSNPDKDIHFSNFGDVINHFKNEIEVREEGNQLRKLVIDELKRASLLSPSSEFNRPILQNLESKTFYTDVQWFRSAIALIFKEIKKRRDELEECKDITIEALEDKESVVLKIVHYNSFSEGNSIKVNNKLTSIGGDFDSIKDKLMNLCDWSIETKFKEGFFRLNYLCSNSDIPFKEEIDGCKGFTHILKFYKSNL</sequence>
<comment type="caution">
    <text evidence="4">The sequence shown here is derived from an EMBL/GenBank/DDBJ whole genome shotgun (WGS) entry which is preliminary data.</text>
</comment>
<reference evidence="4" key="1">
    <citation type="submission" date="2021-02" db="EMBL/GenBank/DDBJ databases">
        <title>Natronogracilivirga saccharolytica gen. nov. sp. nov. a new anaerobic, haloalkiliphilic carbohydrate-fermenting bacterium from soda lake and proposing of Cyclonatronumiaceae fam. nov. in the phylum Balneolaeota.</title>
        <authorList>
            <person name="Zhilina T.N."/>
            <person name="Sorokin D.Y."/>
            <person name="Zavarzina D.G."/>
            <person name="Toshchakov S.V."/>
            <person name="Kublanov I.V."/>
        </authorList>
    </citation>
    <scope>NUCLEOTIDE SEQUENCE</scope>
    <source>
        <strain evidence="4">Z-1702</strain>
    </source>
</reference>
<feature type="domain" description="Histidine Kinase" evidence="3">
    <location>
        <begin position="126"/>
        <end position="429"/>
    </location>
</feature>
<evidence type="ECO:0000313" key="4">
    <source>
        <dbReference type="EMBL" id="MBP3193999.1"/>
    </source>
</evidence>
<dbReference type="Proteomes" id="UP000673975">
    <property type="component" value="Unassembled WGS sequence"/>
</dbReference>
<organism evidence="4 5">
    <name type="scientific">Natronogracilivirga saccharolytica</name>
    <dbReference type="NCBI Taxonomy" id="2812953"/>
    <lineage>
        <taxon>Bacteria</taxon>
        <taxon>Pseudomonadati</taxon>
        <taxon>Balneolota</taxon>
        <taxon>Balneolia</taxon>
        <taxon>Balneolales</taxon>
        <taxon>Cyclonatronaceae</taxon>
        <taxon>Natronogracilivirga</taxon>
    </lineage>
</organism>
<dbReference type="EMBL" id="JAFIDN010000022">
    <property type="protein sequence ID" value="MBP3193999.1"/>
    <property type="molecule type" value="Genomic_DNA"/>
</dbReference>
<dbReference type="Pfam" id="PF22561">
    <property type="entry name" value="HisKin-conflict"/>
    <property type="match status" value="1"/>
</dbReference>
<feature type="coiled-coil region" evidence="1">
    <location>
        <begin position="64"/>
        <end position="91"/>
    </location>
</feature>
<protein>
    <recommendedName>
        <fullName evidence="3">Histidine Kinase domain-containing protein</fullName>
    </recommendedName>
</protein>
<dbReference type="AlphaFoldDB" id="A0A8J7RQC7"/>
<name>A0A8J7RQC7_9BACT</name>
<accession>A0A8J7RQC7</accession>
<feature type="region of interest" description="Disordered" evidence="2">
    <location>
        <begin position="106"/>
        <end position="128"/>
    </location>
</feature>
<gene>
    <name evidence="4" type="ORF">NATSA_15075</name>
</gene>
<keyword evidence="5" id="KW-1185">Reference proteome</keyword>